<comment type="subcellular location">
    <subcellularLocation>
        <location evidence="1 8">Cell membrane</location>
        <topology evidence="1 8">Multi-pass membrane protein</topology>
    </subcellularLocation>
</comment>
<dbReference type="InterPro" id="IPR000515">
    <property type="entry name" value="MetI-like"/>
</dbReference>
<evidence type="ECO:0000256" key="5">
    <source>
        <dbReference type="ARBA" id="ARBA00022970"/>
    </source>
</evidence>
<dbReference type="NCBIfam" id="TIGR01726">
    <property type="entry name" value="HEQRo_perm_3TM"/>
    <property type="match status" value="1"/>
</dbReference>
<evidence type="ECO:0000256" key="8">
    <source>
        <dbReference type="RuleBase" id="RU363032"/>
    </source>
</evidence>
<evidence type="ECO:0000256" key="6">
    <source>
        <dbReference type="ARBA" id="ARBA00022989"/>
    </source>
</evidence>
<comment type="similarity">
    <text evidence="8">Belongs to the binding-protein-dependent transport system permease family.</text>
</comment>
<evidence type="ECO:0000313" key="12">
    <source>
        <dbReference type="Proteomes" id="UP000310458"/>
    </source>
</evidence>
<dbReference type="GO" id="GO:0006865">
    <property type="term" value="P:amino acid transport"/>
    <property type="evidence" value="ECO:0007669"/>
    <property type="project" value="UniProtKB-KW"/>
</dbReference>
<dbReference type="InterPro" id="IPR035906">
    <property type="entry name" value="MetI-like_sf"/>
</dbReference>
<feature type="compositionally biased region" description="Polar residues" evidence="9">
    <location>
        <begin position="274"/>
        <end position="284"/>
    </location>
</feature>
<gene>
    <name evidence="11" type="ORF">FEF26_12295</name>
</gene>
<dbReference type="PANTHER" id="PTHR30614:SF0">
    <property type="entry name" value="L-CYSTINE TRANSPORT SYSTEM PERMEASE PROTEIN TCYL"/>
    <property type="match status" value="1"/>
</dbReference>
<feature type="transmembrane region" description="Helical" evidence="8">
    <location>
        <begin position="31"/>
        <end position="51"/>
    </location>
</feature>
<dbReference type="SUPFAM" id="SSF161098">
    <property type="entry name" value="MetI-like"/>
    <property type="match status" value="1"/>
</dbReference>
<dbReference type="InterPro" id="IPR010065">
    <property type="entry name" value="AA_ABC_transptr_permease_3TM"/>
</dbReference>
<feature type="transmembrane region" description="Helical" evidence="8">
    <location>
        <begin position="202"/>
        <end position="224"/>
    </location>
</feature>
<feature type="domain" description="ABC transmembrane type-1" evidence="10">
    <location>
        <begin position="25"/>
        <end position="224"/>
    </location>
</feature>
<dbReference type="PROSITE" id="PS50928">
    <property type="entry name" value="ABC_TM1"/>
    <property type="match status" value="1"/>
</dbReference>
<dbReference type="OrthoDB" id="92598at2"/>
<dbReference type="Gene3D" id="1.10.3720.10">
    <property type="entry name" value="MetI-like"/>
    <property type="match status" value="1"/>
</dbReference>
<keyword evidence="4 8" id="KW-0812">Transmembrane</keyword>
<dbReference type="Pfam" id="PF00528">
    <property type="entry name" value="BPD_transp_1"/>
    <property type="match status" value="1"/>
</dbReference>
<dbReference type="GO" id="GO:0043190">
    <property type="term" value="C:ATP-binding cassette (ABC) transporter complex"/>
    <property type="evidence" value="ECO:0007669"/>
    <property type="project" value="InterPro"/>
</dbReference>
<evidence type="ECO:0000313" key="11">
    <source>
        <dbReference type="EMBL" id="TLP94182.1"/>
    </source>
</evidence>
<keyword evidence="12" id="KW-1185">Reference proteome</keyword>
<feature type="transmembrane region" description="Helical" evidence="8">
    <location>
        <begin position="157"/>
        <end position="182"/>
    </location>
</feature>
<evidence type="ECO:0000259" key="10">
    <source>
        <dbReference type="PROSITE" id="PS50928"/>
    </source>
</evidence>
<evidence type="ECO:0000256" key="4">
    <source>
        <dbReference type="ARBA" id="ARBA00022692"/>
    </source>
</evidence>
<organism evidence="11 12">
    <name type="scientific">Nesterenkonia salmonea</name>
    <dbReference type="NCBI Taxonomy" id="1804987"/>
    <lineage>
        <taxon>Bacteria</taxon>
        <taxon>Bacillati</taxon>
        <taxon>Actinomycetota</taxon>
        <taxon>Actinomycetes</taxon>
        <taxon>Micrococcales</taxon>
        <taxon>Micrococcaceae</taxon>
        <taxon>Nesterenkonia</taxon>
    </lineage>
</organism>
<keyword evidence="5" id="KW-0029">Amino-acid transport</keyword>
<evidence type="ECO:0000256" key="2">
    <source>
        <dbReference type="ARBA" id="ARBA00022448"/>
    </source>
</evidence>
<feature type="transmembrane region" description="Helical" evidence="8">
    <location>
        <begin position="99"/>
        <end position="118"/>
    </location>
</feature>
<dbReference type="AlphaFoldDB" id="A0A5R9BAQ5"/>
<dbReference type="PANTHER" id="PTHR30614">
    <property type="entry name" value="MEMBRANE COMPONENT OF AMINO ACID ABC TRANSPORTER"/>
    <property type="match status" value="1"/>
</dbReference>
<name>A0A5R9BAQ5_9MICC</name>
<dbReference type="CDD" id="cd06261">
    <property type="entry name" value="TM_PBP2"/>
    <property type="match status" value="1"/>
</dbReference>
<feature type="region of interest" description="Disordered" evidence="9">
    <location>
        <begin position="246"/>
        <end position="284"/>
    </location>
</feature>
<evidence type="ECO:0000256" key="3">
    <source>
        <dbReference type="ARBA" id="ARBA00022475"/>
    </source>
</evidence>
<keyword evidence="3" id="KW-1003">Cell membrane</keyword>
<keyword evidence="6 8" id="KW-1133">Transmembrane helix</keyword>
<evidence type="ECO:0000256" key="9">
    <source>
        <dbReference type="SAM" id="MobiDB-lite"/>
    </source>
</evidence>
<dbReference type="InterPro" id="IPR043429">
    <property type="entry name" value="ArtM/GltK/GlnP/TcyL/YhdX-like"/>
</dbReference>
<feature type="transmembrane region" description="Helical" evidence="8">
    <location>
        <begin position="63"/>
        <end position="87"/>
    </location>
</feature>
<sequence length="284" mass="31542">MEFFEDWPRYFEVAINWSDRLLAGLWTTVQLTLFGGILAFVIAITLGLLAGSPNGWLRIPARILIEFFRGISLVVLLFWLMFVLPQIWMRNPDLPFRDLVYNTFLLGVIALGLNYGAYGAEAVRASLTTVASGQWEATTALSMSWPHKMRRVIFPQAWALMLPSLSNLWIHLLKGSAIAYIMPFVSDFTAELNQLRRPTDIWFSHAFVGLVVYFILALILTLFMQALEARAKHKLGRGPSLREILSPAPKAIPTEAPATARSAEPKNMAGPGGPSNSTPAGGVR</sequence>
<protein>
    <submittedName>
        <fullName evidence="11">ABC transporter permease subunit</fullName>
    </submittedName>
</protein>
<dbReference type="EMBL" id="VAVZ01000037">
    <property type="protein sequence ID" value="TLP94182.1"/>
    <property type="molecule type" value="Genomic_DNA"/>
</dbReference>
<dbReference type="RefSeq" id="WP_138253836.1">
    <property type="nucleotide sequence ID" value="NZ_VAVZ01000037.1"/>
</dbReference>
<dbReference type="GO" id="GO:0022857">
    <property type="term" value="F:transmembrane transporter activity"/>
    <property type="evidence" value="ECO:0007669"/>
    <property type="project" value="InterPro"/>
</dbReference>
<evidence type="ECO:0000256" key="1">
    <source>
        <dbReference type="ARBA" id="ARBA00004651"/>
    </source>
</evidence>
<keyword evidence="2 8" id="KW-0813">Transport</keyword>
<comment type="caution">
    <text evidence="11">The sequence shown here is derived from an EMBL/GenBank/DDBJ whole genome shotgun (WGS) entry which is preliminary data.</text>
</comment>
<evidence type="ECO:0000256" key="7">
    <source>
        <dbReference type="ARBA" id="ARBA00023136"/>
    </source>
</evidence>
<proteinExistence type="inferred from homology"/>
<dbReference type="Proteomes" id="UP000310458">
    <property type="component" value="Unassembled WGS sequence"/>
</dbReference>
<reference evidence="11 12" key="1">
    <citation type="submission" date="2019-05" db="EMBL/GenBank/DDBJ databases">
        <title>Nesterenkonia sp. GY074 isolated from the Southern Atlantic Ocean.</title>
        <authorList>
            <person name="Zhang G."/>
        </authorList>
    </citation>
    <scope>NUCLEOTIDE SEQUENCE [LARGE SCALE GENOMIC DNA]</scope>
    <source>
        <strain evidence="11 12">GY074</strain>
    </source>
</reference>
<accession>A0A5R9BAQ5</accession>
<keyword evidence="7 8" id="KW-0472">Membrane</keyword>